<dbReference type="EMBL" id="VSRR010038487">
    <property type="protein sequence ID" value="MPC74223.1"/>
    <property type="molecule type" value="Genomic_DNA"/>
</dbReference>
<keyword evidence="2" id="KW-1185">Reference proteome</keyword>
<organism evidence="1 2">
    <name type="scientific">Portunus trituberculatus</name>
    <name type="common">Swimming crab</name>
    <name type="synonym">Neptunus trituberculatus</name>
    <dbReference type="NCBI Taxonomy" id="210409"/>
    <lineage>
        <taxon>Eukaryota</taxon>
        <taxon>Metazoa</taxon>
        <taxon>Ecdysozoa</taxon>
        <taxon>Arthropoda</taxon>
        <taxon>Crustacea</taxon>
        <taxon>Multicrustacea</taxon>
        <taxon>Malacostraca</taxon>
        <taxon>Eumalacostraca</taxon>
        <taxon>Eucarida</taxon>
        <taxon>Decapoda</taxon>
        <taxon>Pleocyemata</taxon>
        <taxon>Brachyura</taxon>
        <taxon>Eubrachyura</taxon>
        <taxon>Portunoidea</taxon>
        <taxon>Portunidae</taxon>
        <taxon>Portuninae</taxon>
        <taxon>Portunus</taxon>
    </lineage>
</organism>
<protein>
    <submittedName>
        <fullName evidence="1">Uncharacterized protein</fullName>
    </submittedName>
</protein>
<sequence>MSDSQVKRDSMAANKYRLMLRSQLQLLPASLPPCNQVMLDSLQPLSHRRNDAFLGLFFRYFQGNCSSDPACLPSFPTLTAQDSLFLPSSCRVN</sequence>
<gene>
    <name evidence="1" type="ORF">E2C01_068576</name>
</gene>
<proteinExistence type="predicted"/>
<accession>A0A5B7HW96</accession>
<dbReference type="Proteomes" id="UP000324222">
    <property type="component" value="Unassembled WGS sequence"/>
</dbReference>
<evidence type="ECO:0000313" key="2">
    <source>
        <dbReference type="Proteomes" id="UP000324222"/>
    </source>
</evidence>
<comment type="caution">
    <text evidence="1">The sequence shown here is derived from an EMBL/GenBank/DDBJ whole genome shotgun (WGS) entry which is preliminary data.</text>
</comment>
<name>A0A5B7HW96_PORTR</name>
<reference evidence="1 2" key="1">
    <citation type="submission" date="2019-05" db="EMBL/GenBank/DDBJ databases">
        <title>Another draft genome of Portunus trituberculatus and its Hox gene families provides insights of decapod evolution.</title>
        <authorList>
            <person name="Jeong J.-H."/>
            <person name="Song I."/>
            <person name="Kim S."/>
            <person name="Choi T."/>
            <person name="Kim D."/>
            <person name="Ryu S."/>
            <person name="Kim W."/>
        </authorList>
    </citation>
    <scope>NUCLEOTIDE SEQUENCE [LARGE SCALE GENOMIC DNA]</scope>
    <source>
        <tissue evidence="1">Muscle</tissue>
    </source>
</reference>
<evidence type="ECO:0000313" key="1">
    <source>
        <dbReference type="EMBL" id="MPC74223.1"/>
    </source>
</evidence>
<dbReference type="AlphaFoldDB" id="A0A5B7HW96"/>